<keyword evidence="1" id="KW-0812">Transmembrane</keyword>
<reference evidence="3" key="2">
    <citation type="submission" date="2019-08" db="EMBL/GenBank/DDBJ databases">
        <authorList>
            <consortium name="NCBI Pathogen Detection Project"/>
        </authorList>
    </citation>
    <scope>NUCLEOTIDE SEQUENCE</scope>
    <source>
        <strain evidence="2">IVB 5560</strain>
        <strain evidence="3">SGSC 2188</strain>
    </source>
</reference>
<feature type="transmembrane region" description="Helical" evidence="1">
    <location>
        <begin position="104"/>
        <end position="128"/>
    </location>
</feature>
<proteinExistence type="predicted"/>
<feature type="transmembrane region" description="Helical" evidence="1">
    <location>
        <begin position="50"/>
        <end position="70"/>
    </location>
</feature>
<name>A0A707PEP5_SALTM</name>
<comment type="caution">
    <text evidence="3">The sequence shown here is derived from an EMBL/GenBank/DDBJ whole genome shotgun (WGS) entry which is preliminary data.</text>
</comment>
<keyword evidence="1" id="KW-0472">Membrane</keyword>
<evidence type="ECO:0000313" key="4">
    <source>
        <dbReference type="EMBL" id="HAE6937824.1"/>
    </source>
</evidence>
<evidence type="ECO:0000313" key="2">
    <source>
        <dbReference type="EMBL" id="HAC6618600.1"/>
    </source>
</evidence>
<reference evidence="3" key="1">
    <citation type="journal article" date="2018" name="Genome Biol.">
        <title>SKESA: strategic k-mer extension for scrupulous assemblies.</title>
        <authorList>
            <person name="Souvorov A."/>
            <person name="Agarwala R."/>
            <person name="Lipman D.J."/>
        </authorList>
    </citation>
    <scope>NUCLEOTIDE SEQUENCE</scope>
    <source>
        <strain evidence="2">IVB 5560</strain>
        <strain evidence="3">SGSC 2188</strain>
    </source>
</reference>
<sequence>MESNEDESIEELERKVKYYNRKLYRIVIIGCLSQLIAFCLYSYFNDYKLVFIVIPLFIIAIISLVLFFFLSNEAMPVKIKHHNVANKYDPISEDDCKIMKIQDWMFISFFGVLVLYNVDAVFNIILLMG</sequence>
<dbReference type="AlphaFoldDB" id="A0A707PEP5"/>
<dbReference type="RefSeq" id="WP_202837861.1">
    <property type="nucleotide sequence ID" value="NZ_JAETZK010000002.1"/>
</dbReference>
<feature type="transmembrane region" description="Helical" evidence="1">
    <location>
        <begin position="23"/>
        <end position="44"/>
    </location>
</feature>
<dbReference type="EMBL" id="DAANIL010000068">
    <property type="protein sequence ID" value="HAD0013958.1"/>
    <property type="molecule type" value="Genomic_DNA"/>
</dbReference>
<dbReference type="EMBL" id="DAASTF010000024">
    <property type="protein sequence ID" value="HAE6937824.1"/>
    <property type="molecule type" value="Genomic_DNA"/>
</dbReference>
<protein>
    <submittedName>
        <fullName evidence="3">MFS transporter</fullName>
    </submittedName>
</protein>
<organism evidence="3">
    <name type="scientific">Salmonella typhimurium</name>
    <dbReference type="NCBI Taxonomy" id="90371"/>
    <lineage>
        <taxon>Bacteria</taxon>
        <taxon>Pseudomonadati</taxon>
        <taxon>Pseudomonadota</taxon>
        <taxon>Gammaproteobacteria</taxon>
        <taxon>Enterobacterales</taxon>
        <taxon>Enterobacteriaceae</taxon>
        <taxon>Salmonella</taxon>
    </lineage>
</organism>
<evidence type="ECO:0000313" key="3">
    <source>
        <dbReference type="EMBL" id="HAD0013958.1"/>
    </source>
</evidence>
<accession>A0A707PEP5</accession>
<keyword evidence="1" id="KW-1133">Transmembrane helix</keyword>
<gene>
    <name evidence="2" type="ORF">G0C34_19830</name>
    <name evidence="3" type="ORF">G0L40_19095</name>
    <name evidence="4" type="ORF">GNC95_004164</name>
</gene>
<evidence type="ECO:0000256" key="1">
    <source>
        <dbReference type="SAM" id="Phobius"/>
    </source>
</evidence>
<dbReference type="EMBL" id="DAAMGX010000015">
    <property type="protein sequence ID" value="HAC6618600.1"/>
    <property type="molecule type" value="Genomic_DNA"/>
</dbReference>